<proteinExistence type="evidence at transcript level"/>
<evidence type="ECO:0000256" key="5">
    <source>
        <dbReference type="ARBA" id="ARBA00023136"/>
    </source>
</evidence>
<keyword evidence="4 7" id="KW-1133">Transmembrane helix</keyword>
<evidence type="ECO:0000256" key="1">
    <source>
        <dbReference type="ARBA" id="ARBA00004141"/>
    </source>
</evidence>
<keyword evidence="5 7" id="KW-0472">Membrane</keyword>
<sequence>MVFHKDPCGIFCMVFTYALILYADYVVIQHIIMTTLMGSLWGPVHAVMFNSVIFALLYSHTRAVFSDPGIVPLPVVRVDFSDIHTQNEKSHKKDQSEDWTICQRCETYRPPRAHHCKICRRCVRRMDHHCPWVNNCIGELNQKFFIQFLFYTGVLCIYAIVLNICGWVWMFSSNRHSNADFLSRRTTVAHGIGLCIESILFGLFVIVMIYDQFSSIFGDETGVEYTIHRSRKQRAPRPKKPRMALLREVFGHGPLYTWFLPCSSPTSATTRPMISGSYDV</sequence>
<evidence type="ECO:0000256" key="6">
    <source>
        <dbReference type="ARBA" id="ARBA00023315"/>
    </source>
</evidence>
<evidence type="ECO:0000256" key="7">
    <source>
        <dbReference type="RuleBase" id="RU079119"/>
    </source>
</evidence>
<organism evidence="9">
    <name type="scientific">Phallusia mammillata</name>
    <dbReference type="NCBI Taxonomy" id="59560"/>
    <lineage>
        <taxon>Eukaryota</taxon>
        <taxon>Metazoa</taxon>
        <taxon>Chordata</taxon>
        <taxon>Tunicata</taxon>
        <taxon>Ascidiacea</taxon>
        <taxon>Phlebobranchia</taxon>
        <taxon>Ascidiidae</taxon>
        <taxon>Phallusia</taxon>
    </lineage>
</organism>
<feature type="transmembrane region" description="Helical" evidence="7">
    <location>
        <begin position="7"/>
        <end position="28"/>
    </location>
</feature>
<comment type="domain">
    <text evidence="7">The DHHC domain is required for palmitoyltransferase activity.</text>
</comment>
<dbReference type="EC" id="2.3.1.225" evidence="7"/>
<dbReference type="InterPro" id="IPR001594">
    <property type="entry name" value="Palmitoyltrfase_DHHC"/>
</dbReference>
<dbReference type="GO" id="GO:0016020">
    <property type="term" value="C:membrane"/>
    <property type="evidence" value="ECO:0007669"/>
    <property type="project" value="UniProtKB-SubCell"/>
</dbReference>
<accession>A0A6F9DWS9</accession>
<protein>
    <recommendedName>
        <fullName evidence="7">Palmitoyltransferase</fullName>
        <ecNumber evidence="7">2.3.1.225</ecNumber>
    </recommendedName>
</protein>
<evidence type="ECO:0000256" key="4">
    <source>
        <dbReference type="ARBA" id="ARBA00022989"/>
    </source>
</evidence>
<comment type="subcellular location">
    <subcellularLocation>
        <location evidence="1">Membrane</location>
        <topology evidence="1">Multi-pass membrane protein</topology>
    </subcellularLocation>
</comment>
<comment type="catalytic activity">
    <reaction evidence="7">
        <text>L-cysteinyl-[protein] + hexadecanoyl-CoA = S-hexadecanoyl-L-cysteinyl-[protein] + CoA</text>
        <dbReference type="Rhea" id="RHEA:36683"/>
        <dbReference type="Rhea" id="RHEA-COMP:10131"/>
        <dbReference type="Rhea" id="RHEA-COMP:11032"/>
        <dbReference type="ChEBI" id="CHEBI:29950"/>
        <dbReference type="ChEBI" id="CHEBI:57287"/>
        <dbReference type="ChEBI" id="CHEBI:57379"/>
        <dbReference type="ChEBI" id="CHEBI:74151"/>
        <dbReference type="EC" id="2.3.1.225"/>
    </reaction>
</comment>
<name>A0A6F9DWS9_9ASCI</name>
<feature type="transmembrane region" description="Helical" evidence="7">
    <location>
        <begin position="148"/>
        <end position="169"/>
    </location>
</feature>
<evidence type="ECO:0000256" key="2">
    <source>
        <dbReference type="ARBA" id="ARBA00022679"/>
    </source>
</evidence>
<feature type="transmembrane region" description="Helical" evidence="7">
    <location>
        <begin position="40"/>
        <end position="58"/>
    </location>
</feature>
<dbReference type="Pfam" id="PF01529">
    <property type="entry name" value="DHHC"/>
    <property type="match status" value="1"/>
</dbReference>
<dbReference type="AlphaFoldDB" id="A0A6F9DWS9"/>
<dbReference type="EMBL" id="LR792042">
    <property type="protein sequence ID" value="CAB3267904.1"/>
    <property type="molecule type" value="mRNA"/>
</dbReference>
<feature type="transmembrane region" description="Helical" evidence="7">
    <location>
        <begin position="189"/>
        <end position="210"/>
    </location>
</feature>
<keyword evidence="3 7" id="KW-0812">Transmembrane</keyword>
<keyword evidence="2 7" id="KW-0808">Transferase</keyword>
<evidence type="ECO:0000313" key="9">
    <source>
        <dbReference type="EMBL" id="CAB3267904.1"/>
    </source>
</evidence>
<gene>
    <name evidence="9" type="primary">Zdhhc3-001</name>
</gene>
<reference evidence="9" key="1">
    <citation type="submission" date="2020-04" db="EMBL/GenBank/DDBJ databases">
        <authorList>
            <person name="Neveu A P."/>
        </authorList>
    </citation>
    <scope>NUCLEOTIDE SEQUENCE</scope>
    <source>
        <tissue evidence="9">Whole embryo</tissue>
    </source>
</reference>
<dbReference type="PROSITE" id="PS50216">
    <property type="entry name" value="DHHC"/>
    <property type="match status" value="1"/>
</dbReference>
<dbReference type="InterPro" id="IPR039859">
    <property type="entry name" value="PFA4/ZDH16/20/ERF2-like"/>
</dbReference>
<comment type="similarity">
    <text evidence="7">Belongs to the DHHC palmitoyltransferase family.</text>
</comment>
<feature type="domain" description="Palmitoyltransferase DHHC" evidence="8">
    <location>
        <begin position="97"/>
        <end position="226"/>
    </location>
</feature>
<evidence type="ECO:0000256" key="3">
    <source>
        <dbReference type="ARBA" id="ARBA00022692"/>
    </source>
</evidence>
<evidence type="ECO:0000259" key="8">
    <source>
        <dbReference type="Pfam" id="PF01529"/>
    </source>
</evidence>
<keyword evidence="6 7" id="KW-0012">Acyltransferase</keyword>
<dbReference type="GO" id="GO:0019706">
    <property type="term" value="F:protein-cysteine S-palmitoyltransferase activity"/>
    <property type="evidence" value="ECO:0007669"/>
    <property type="project" value="UniProtKB-EC"/>
</dbReference>
<dbReference type="PANTHER" id="PTHR12246">
    <property type="entry name" value="PALMITOYLTRANSFERASE ZDHHC16"/>
    <property type="match status" value="1"/>
</dbReference>